<evidence type="ECO:0000313" key="1">
    <source>
        <dbReference type="EMBL" id="PIA69221.1"/>
    </source>
</evidence>
<dbReference type="AlphaFoldDB" id="A0A2G5FMK8"/>
<dbReference type="EMBL" id="NIQU01000004">
    <property type="protein sequence ID" value="PIA69221.1"/>
    <property type="molecule type" value="Genomic_DNA"/>
</dbReference>
<protein>
    <submittedName>
        <fullName evidence="1">Uncharacterized protein</fullName>
    </submittedName>
</protein>
<evidence type="ECO:0000313" key="2">
    <source>
        <dbReference type="Proteomes" id="UP000229504"/>
    </source>
</evidence>
<sequence>MRPGQVAVLIMCLSALLLVGGYAWLRDEPPGAQVQDWQQQVQAATGESRAYLFLNGIDAPFDEQPAALGEARLQHYERWHAGRGVTDSDYSGPSVASLPFPEGRLFCRIEAPGCFDSLLEQADLGSRIAPDWFALQRRYWDFLNMDDYRTLTSVSLAEPLPRLTYVYAGQRVHDLLMLQMARDGQGDVAQGGLREELRLLRQQLVRADNLVLKMLLGRLISDNLEWQVRLYRRGLIPRPSVPEPFSAAERSLLKPMQREFYGIAQMYAQLPDSVSGRESLGLLLFFRPQMTINASLTPYVRAVELSQLEPHAFAAALQEPAPGPASVGGIRNRAGNILLAIAGPNMRLYAGRLHDLEAKRRLLAVAVSLPPGPFDDEQLANMPDARNPYHPTQLAEPDGRGQLCFDGPHEAGFNGRCMPL</sequence>
<gene>
    <name evidence="1" type="ORF">CDO35_12965</name>
</gene>
<accession>A0A2G5FMK8</accession>
<organism evidence="1 2">
    <name type="scientific">Pseudomonas sediminis</name>
    <dbReference type="NCBI Taxonomy" id="1691904"/>
    <lineage>
        <taxon>Bacteria</taxon>
        <taxon>Pseudomonadati</taxon>
        <taxon>Pseudomonadota</taxon>
        <taxon>Gammaproteobacteria</taxon>
        <taxon>Pseudomonadales</taxon>
        <taxon>Pseudomonadaceae</taxon>
        <taxon>Pseudomonas</taxon>
    </lineage>
</organism>
<name>A0A2G5FMK8_9PSED</name>
<proteinExistence type="predicted"/>
<dbReference type="Proteomes" id="UP000229504">
    <property type="component" value="Unassembled WGS sequence"/>
</dbReference>
<dbReference type="RefSeq" id="WP_099525141.1">
    <property type="nucleotide sequence ID" value="NZ_NIQU01000004.1"/>
</dbReference>
<comment type="caution">
    <text evidence="1">The sequence shown here is derived from an EMBL/GenBank/DDBJ whole genome shotgun (WGS) entry which is preliminary data.</text>
</comment>
<reference evidence="2" key="1">
    <citation type="submission" date="2017-06" db="EMBL/GenBank/DDBJ databases">
        <authorList>
            <person name="Rastogi G."/>
            <person name="Vaishampayan P."/>
            <person name="Seuylemezian A."/>
        </authorList>
    </citation>
    <scope>NUCLEOTIDE SEQUENCE [LARGE SCALE GENOMIC DNA]</scope>
    <source>
        <strain evidence="2">PI11</strain>
    </source>
</reference>